<dbReference type="EMBL" id="KN834784">
    <property type="protein sequence ID" value="KIK58642.1"/>
    <property type="molecule type" value="Genomic_DNA"/>
</dbReference>
<feature type="compositionally biased region" description="Low complexity" evidence="1">
    <location>
        <begin position="154"/>
        <end position="179"/>
    </location>
</feature>
<dbReference type="InterPro" id="IPR031728">
    <property type="entry name" value="GlcAase_C"/>
</dbReference>
<name>A0A0D0CJQ6_9AGAR</name>
<feature type="region of interest" description="Disordered" evidence="1">
    <location>
        <begin position="154"/>
        <end position="181"/>
    </location>
</feature>
<dbReference type="OrthoDB" id="2831684at2759"/>
<feature type="domain" description="Beta-glucuronidase C-terminal" evidence="2">
    <location>
        <begin position="192"/>
        <end position="345"/>
    </location>
</feature>
<protein>
    <submittedName>
        <fullName evidence="3">Glycoside hydrolase family 79 protein</fullName>
    </submittedName>
</protein>
<evidence type="ECO:0000259" key="2">
    <source>
        <dbReference type="Pfam" id="PF16862"/>
    </source>
</evidence>
<dbReference type="Proteomes" id="UP000053593">
    <property type="component" value="Unassembled WGS sequence"/>
</dbReference>
<dbReference type="HOGENOM" id="CLU_794666_0_0_1"/>
<dbReference type="InterPro" id="IPR052974">
    <property type="entry name" value="GH79_Enzymes"/>
</dbReference>
<gene>
    <name evidence="3" type="ORF">GYMLUDRAFT_694000</name>
</gene>
<evidence type="ECO:0000313" key="3">
    <source>
        <dbReference type="EMBL" id="KIK58642.1"/>
    </source>
</evidence>
<dbReference type="PANTHER" id="PTHR36183:SF2">
    <property type="entry name" value="BETA-GLUCURONIDASE C-TERMINAL DOMAIN-CONTAINING PROTEIN"/>
    <property type="match status" value="1"/>
</dbReference>
<feature type="region of interest" description="Disordered" evidence="1">
    <location>
        <begin position="234"/>
        <end position="280"/>
    </location>
</feature>
<sequence length="349" mass="36803">MNHNAIVANLTQVDDDIAFLQSSPSTQEIAFNLGETNIDFTNLNMDQFEGVLGSALWTVDYILYGASQNINRMYLHQGTTFGYAAWQPIATNTSQPKVRSPWYGLKFAAEAIGSHQGPIQIVPLDFVVQSLPSNSTNSSSSSGVDTNANITTPTATAINANTTNPTATGTNPSGTTSSADPHQLLTSEKISAYGIYESSSLARIALINLNEWNATTPYPRPTALFKLALPRAGSASANGDVSARSAKKCTLRRANTGNGSEDANENEGDNGNDQGQGSGKVTIRKLTAPGGASADSDLTFGGIMWNYTTQGLPQRVQGVPGTVEVDRLLQDGSVLIELGASEALLIDVA</sequence>
<evidence type="ECO:0000256" key="1">
    <source>
        <dbReference type="SAM" id="MobiDB-lite"/>
    </source>
</evidence>
<dbReference type="GO" id="GO:0016787">
    <property type="term" value="F:hydrolase activity"/>
    <property type="evidence" value="ECO:0007669"/>
    <property type="project" value="UniProtKB-KW"/>
</dbReference>
<dbReference type="PANTHER" id="PTHR36183">
    <property type="entry name" value="BETA-GLUCURONIDASE"/>
    <property type="match status" value="1"/>
</dbReference>
<evidence type="ECO:0000313" key="4">
    <source>
        <dbReference type="Proteomes" id="UP000053593"/>
    </source>
</evidence>
<proteinExistence type="predicted"/>
<organism evidence="3 4">
    <name type="scientific">Collybiopsis luxurians FD-317 M1</name>
    <dbReference type="NCBI Taxonomy" id="944289"/>
    <lineage>
        <taxon>Eukaryota</taxon>
        <taxon>Fungi</taxon>
        <taxon>Dikarya</taxon>
        <taxon>Basidiomycota</taxon>
        <taxon>Agaricomycotina</taxon>
        <taxon>Agaricomycetes</taxon>
        <taxon>Agaricomycetidae</taxon>
        <taxon>Agaricales</taxon>
        <taxon>Marasmiineae</taxon>
        <taxon>Omphalotaceae</taxon>
        <taxon>Collybiopsis</taxon>
        <taxon>Collybiopsis luxurians</taxon>
    </lineage>
</organism>
<keyword evidence="4" id="KW-1185">Reference proteome</keyword>
<keyword evidence="3" id="KW-0378">Hydrolase</keyword>
<dbReference type="Gene3D" id="3.20.20.80">
    <property type="entry name" value="Glycosidases"/>
    <property type="match status" value="1"/>
</dbReference>
<dbReference type="Pfam" id="PF16862">
    <property type="entry name" value="Glyco_hydro_79C"/>
    <property type="match status" value="1"/>
</dbReference>
<dbReference type="AlphaFoldDB" id="A0A0D0CJQ6"/>
<reference evidence="3 4" key="1">
    <citation type="submission" date="2014-04" db="EMBL/GenBank/DDBJ databases">
        <title>Evolutionary Origins and Diversification of the Mycorrhizal Mutualists.</title>
        <authorList>
            <consortium name="DOE Joint Genome Institute"/>
            <consortium name="Mycorrhizal Genomics Consortium"/>
            <person name="Kohler A."/>
            <person name="Kuo A."/>
            <person name="Nagy L.G."/>
            <person name="Floudas D."/>
            <person name="Copeland A."/>
            <person name="Barry K.W."/>
            <person name="Cichocki N."/>
            <person name="Veneault-Fourrey C."/>
            <person name="LaButti K."/>
            <person name="Lindquist E.A."/>
            <person name="Lipzen A."/>
            <person name="Lundell T."/>
            <person name="Morin E."/>
            <person name="Murat C."/>
            <person name="Riley R."/>
            <person name="Ohm R."/>
            <person name="Sun H."/>
            <person name="Tunlid A."/>
            <person name="Henrissat B."/>
            <person name="Grigoriev I.V."/>
            <person name="Hibbett D.S."/>
            <person name="Martin F."/>
        </authorList>
    </citation>
    <scope>NUCLEOTIDE SEQUENCE [LARGE SCALE GENOMIC DNA]</scope>
    <source>
        <strain evidence="3 4">FD-317 M1</strain>
    </source>
</reference>
<accession>A0A0D0CJQ6</accession>